<comment type="caution">
    <text evidence="3">The sequence shown here is derived from an EMBL/GenBank/DDBJ whole genome shotgun (WGS) entry which is preliminary data.</text>
</comment>
<evidence type="ECO:0000256" key="1">
    <source>
        <dbReference type="ARBA" id="ARBA00006484"/>
    </source>
</evidence>
<dbReference type="Gene3D" id="3.40.50.720">
    <property type="entry name" value="NAD(P)-binding Rossmann-like Domain"/>
    <property type="match status" value="1"/>
</dbReference>
<reference evidence="3 4" key="1">
    <citation type="submission" date="2018-06" db="EMBL/GenBank/DDBJ databases">
        <title>Genome Sequence of the Brown Rot Fungal Pathogen Monilinia fructigena.</title>
        <authorList>
            <person name="Landi L."/>
            <person name="De Miccolis Angelini R.M."/>
            <person name="Pollastro S."/>
            <person name="Abate D."/>
            <person name="Faretra F."/>
            <person name="Romanazzi G."/>
        </authorList>
    </citation>
    <scope>NUCLEOTIDE SEQUENCE [LARGE SCALE GENOMIC DNA]</scope>
    <source>
        <strain evidence="3 4">Mfrg269</strain>
    </source>
</reference>
<keyword evidence="2" id="KW-0560">Oxidoreductase</keyword>
<evidence type="ECO:0000313" key="3">
    <source>
        <dbReference type="EMBL" id="RAL65491.1"/>
    </source>
</evidence>
<dbReference type="GO" id="GO:0016491">
    <property type="term" value="F:oxidoreductase activity"/>
    <property type="evidence" value="ECO:0007669"/>
    <property type="project" value="UniProtKB-KW"/>
</dbReference>
<dbReference type="Proteomes" id="UP000249056">
    <property type="component" value="Unassembled WGS sequence"/>
</dbReference>
<dbReference type="InterPro" id="IPR036291">
    <property type="entry name" value="NAD(P)-bd_dom_sf"/>
</dbReference>
<gene>
    <name evidence="3" type="ORF">DID88_001057</name>
</gene>
<dbReference type="PANTHER" id="PTHR24320:SF283">
    <property type="entry name" value="RETINOL DEHYDROGENASE 11"/>
    <property type="match status" value="1"/>
</dbReference>
<dbReference type="SUPFAM" id="SSF51735">
    <property type="entry name" value="NAD(P)-binding Rossmann-fold domains"/>
    <property type="match status" value="1"/>
</dbReference>
<comment type="similarity">
    <text evidence="1">Belongs to the short-chain dehydrogenases/reductases (SDR) family.</text>
</comment>
<dbReference type="Pfam" id="PF00106">
    <property type="entry name" value="adh_short"/>
    <property type="match status" value="1"/>
</dbReference>
<dbReference type="EMBL" id="QKRW01000010">
    <property type="protein sequence ID" value="RAL65491.1"/>
    <property type="molecule type" value="Genomic_DNA"/>
</dbReference>
<dbReference type="AlphaFoldDB" id="A0A395IZA5"/>
<sequence>MHGQVFKEIGFNYHQKLKFQQGTTGAEVVAALPDSVTVVITGPTPGGLGLQTAVFLAASKPSTILLLGREESKDALAVESVKATSPSTTVRLVYCDLEMYSSIRTAAKTILATTPKIHTLINNAGVIAPANYRTTPEGLEVQFGINHIGHFLLTNLLMLSILAAASEGARIVSLSSSGWSLGEVRFDDYNFTSGKNWNKWKAYGQSKTVNILFTVELARRLEGRDVQAFALHPGLIFTNLEREMDIERDLVSIFEAFNGRGYVKIEDPMPFKTLETGSSTTLVAALDPALKITFFSLTTEPRFNSSNLSTLKQATLVYSSLIAKSFKRLIIPQIQSMRRNGGQQVRKTWGRNLIGEDINLQN</sequence>
<dbReference type="InterPro" id="IPR002347">
    <property type="entry name" value="SDR_fam"/>
</dbReference>
<dbReference type="PRINTS" id="PR00081">
    <property type="entry name" value="GDHRDH"/>
</dbReference>
<accession>A0A395IZA5</accession>
<evidence type="ECO:0000313" key="4">
    <source>
        <dbReference type="Proteomes" id="UP000249056"/>
    </source>
</evidence>
<proteinExistence type="inferred from homology"/>
<dbReference type="OrthoDB" id="191139at2759"/>
<protein>
    <submittedName>
        <fullName evidence="3">Uncharacterized protein</fullName>
    </submittedName>
</protein>
<evidence type="ECO:0000256" key="2">
    <source>
        <dbReference type="ARBA" id="ARBA00023002"/>
    </source>
</evidence>
<name>A0A395IZA5_9HELO</name>
<organism evidence="3 4">
    <name type="scientific">Monilinia fructigena</name>
    <dbReference type="NCBI Taxonomy" id="38457"/>
    <lineage>
        <taxon>Eukaryota</taxon>
        <taxon>Fungi</taxon>
        <taxon>Dikarya</taxon>
        <taxon>Ascomycota</taxon>
        <taxon>Pezizomycotina</taxon>
        <taxon>Leotiomycetes</taxon>
        <taxon>Helotiales</taxon>
        <taxon>Sclerotiniaceae</taxon>
        <taxon>Monilinia</taxon>
    </lineage>
</organism>
<dbReference type="PANTHER" id="PTHR24320">
    <property type="entry name" value="RETINOL DEHYDROGENASE"/>
    <property type="match status" value="1"/>
</dbReference>
<keyword evidence="4" id="KW-1185">Reference proteome</keyword>